<dbReference type="Gene3D" id="1.10.1510.10">
    <property type="entry name" value="Uncharacterised protein YqeY/AIM41 PF09424, N-terminal domain"/>
    <property type="match status" value="1"/>
</dbReference>
<sequence>MSDLEERLRADLVAAMKSRDTRVVGTLRTVLGAIGNAEGRTGRPLTEAEVTQTVAKEARKRDEAAEAFGSAGRADTAEAERAEADILRAYLPRQLGEDELTELVGAAIEEVGARLGRRPGPADLGQVMKAATARVAGRADGSRVVELVRAGLQA</sequence>
<comment type="caution">
    <text evidence="2">The sequence shown here is derived from an EMBL/GenBank/DDBJ whole genome shotgun (WGS) entry which is preliminary data.</text>
</comment>
<dbReference type="SUPFAM" id="SSF89095">
    <property type="entry name" value="GatB/YqeY motif"/>
    <property type="match status" value="1"/>
</dbReference>
<reference evidence="2 3" key="2">
    <citation type="submission" date="2022-06" db="EMBL/GenBank/DDBJ databases">
        <title>Genomic Encyclopedia of Type Strains, Phase I: the one thousand microbial genomes (KMG-I) project.</title>
        <authorList>
            <person name="Kyrpides N."/>
        </authorList>
    </citation>
    <scope>NUCLEOTIDE SEQUENCE [LARGE SCALE GENOMIC DNA]</scope>
    <source>
        <strain evidence="2 3">DSM 43889</strain>
    </source>
</reference>
<dbReference type="Gene3D" id="1.10.10.410">
    <property type="match status" value="1"/>
</dbReference>
<dbReference type="Proteomes" id="UP000791080">
    <property type="component" value="Unassembled WGS sequence"/>
</dbReference>
<evidence type="ECO:0000313" key="3">
    <source>
        <dbReference type="Proteomes" id="UP000791080"/>
    </source>
</evidence>
<name>A0ABT1JJQ9_ACTCY</name>
<gene>
    <name evidence="2" type="ORF">G443_003015</name>
</gene>
<dbReference type="InterPro" id="IPR042184">
    <property type="entry name" value="YqeY/Aim41_N"/>
</dbReference>
<evidence type="ECO:0000256" key="1">
    <source>
        <dbReference type="SAM" id="MobiDB-lite"/>
    </source>
</evidence>
<keyword evidence="3" id="KW-1185">Reference proteome</keyword>
<dbReference type="EMBL" id="AUBJ02000001">
    <property type="protein sequence ID" value="MCP2332745.1"/>
    <property type="molecule type" value="Genomic_DNA"/>
</dbReference>
<evidence type="ECO:0000313" key="2">
    <source>
        <dbReference type="EMBL" id="MCP2332745.1"/>
    </source>
</evidence>
<protein>
    <recommendedName>
        <fullName evidence="4">GatB/YqeY domain-containing protein</fullName>
    </recommendedName>
</protein>
<proteinExistence type="predicted"/>
<dbReference type="InterPro" id="IPR023168">
    <property type="entry name" value="GatB_Yqey_C_2"/>
</dbReference>
<dbReference type="InterPro" id="IPR003789">
    <property type="entry name" value="Asn/Gln_tRNA_amidoTrase-B-like"/>
</dbReference>
<dbReference type="PANTHER" id="PTHR28055:SF1">
    <property type="entry name" value="ALTERED INHERITANCE OF MITOCHONDRIA PROTEIN 41, MITOCHONDRIAL"/>
    <property type="match status" value="1"/>
</dbReference>
<reference evidence="2 3" key="1">
    <citation type="submission" date="2013-07" db="EMBL/GenBank/DDBJ databases">
        <authorList>
            <consortium name="DOE Joint Genome Institute"/>
            <person name="Reeve W."/>
            <person name="Huntemann M."/>
            <person name="Han J."/>
            <person name="Chen A."/>
            <person name="Kyrpides N."/>
            <person name="Mavromatis K."/>
            <person name="Markowitz V."/>
            <person name="Palaniappan K."/>
            <person name="Ivanova N."/>
            <person name="Schaumberg A."/>
            <person name="Pati A."/>
            <person name="Liolios K."/>
            <person name="Nordberg H.P."/>
            <person name="Cantor M.N."/>
            <person name="Hua S.X."/>
            <person name="Woyke T."/>
        </authorList>
    </citation>
    <scope>NUCLEOTIDE SEQUENCE [LARGE SCALE GENOMIC DNA]</scope>
    <source>
        <strain evidence="2 3">DSM 43889</strain>
    </source>
</reference>
<dbReference type="Pfam" id="PF09424">
    <property type="entry name" value="YqeY"/>
    <property type="match status" value="1"/>
</dbReference>
<organism evidence="2 3">
    <name type="scientific">Actinoalloteichus caeruleus DSM 43889</name>
    <dbReference type="NCBI Taxonomy" id="1120930"/>
    <lineage>
        <taxon>Bacteria</taxon>
        <taxon>Bacillati</taxon>
        <taxon>Actinomycetota</taxon>
        <taxon>Actinomycetes</taxon>
        <taxon>Pseudonocardiales</taxon>
        <taxon>Pseudonocardiaceae</taxon>
        <taxon>Actinoalloteichus</taxon>
        <taxon>Actinoalloteichus cyanogriseus</taxon>
    </lineage>
</organism>
<dbReference type="InterPro" id="IPR019004">
    <property type="entry name" value="YqeY/Aim41"/>
</dbReference>
<dbReference type="PANTHER" id="PTHR28055">
    <property type="entry name" value="ALTERED INHERITANCE OF MITOCHONDRIA PROTEIN 41, MITOCHONDRIAL"/>
    <property type="match status" value="1"/>
</dbReference>
<dbReference type="RefSeq" id="WP_026417665.1">
    <property type="nucleotide sequence ID" value="NZ_AUBJ02000001.1"/>
</dbReference>
<evidence type="ECO:0008006" key="4">
    <source>
        <dbReference type="Google" id="ProtNLM"/>
    </source>
</evidence>
<feature type="region of interest" description="Disordered" evidence="1">
    <location>
        <begin position="57"/>
        <end position="76"/>
    </location>
</feature>
<accession>A0ABT1JJQ9</accession>